<name>A0ACB9SYM8_HOLOL</name>
<reference evidence="1" key="1">
    <citation type="submission" date="2022-04" db="EMBL/GenBank/DDBJ databases">
        <title>Chromosome-scale genome assembly of Holotrichia oblita Faldermann.</title>
        <authorList>
            <person name="Rongchong L."/>
        </authorList>
    </citation>
    <scope>NUCLEOTIDE SEQUENCE</scope>
    <source>
        <strain evidence="1">81SQS9</strain>
    </source>
</reference>
<evidence type="ECO:0000313" key="1">
    <source>
        <dbReference type="EMBL" id="KAI4459655.1"/>
    </source>
</evidence>
<sequence length="405" mass="46908">MEYMVEEEKPQQLKNKILCCECGTAIDPNPANMCAACLRSHVDITQDIPKQATLYFCRGCERYLQPPGEWIHCTLESRELLSLCLKKLKSLNRVKLIDAAFVWTEPHSKRIKVKLTVHGEVMGGAILEQVFIVDYTVNHQMCDTCHRSEAQDYWRASVQVRQKSENKKTFYYLEQLILKHKAHENTLGIKPAHVAELSSTNFWRYPFNSICNPKQLVEYIVMDIECIMYKDKKSFPGQGSISTRHVTADIWLVKASELGVNDNTIHTRTHLGHLLKPGDSVLGYNLEDSNVNDINFDKLDRNNVPDIILVKKHYDRSSRKKQRIWKLKHMTTEQETPFNTDTKDYNEFLDDLEEDPTLRQNVNIFKDMSKQMPVDAYDTIDPDAPHITLDEMLDDLVIDDVEMAE</sequence>
<dbReference type="EMBL" id="CM043020">
    <property type="protein sequence ID" value="KAI4459655.1"/>
    <property type="molecule type" value="Genomic_DNA"/>
</dbReference>
<protein>
    <submittedName>
        <fullName evidence="1">Nonsense-mediated mrna decay protein 3</fullName>
    </submittedName>
</protein>
<comment type="caution">
    <text evidence="1">The sequence shown here is derived from an EMBL/GenBank/DDBJ whole genome shotgun (WGS) entry which is preliminary data.</text>
</comment>
<gene>
    <name evidence="1" type="ORF">MML48_6g00007235</name>
</gene>
<dbReference type="Proteomes" id="UP001056778">
    <property type="component" value="Chromosome 6"/>
</dbReference>
<organism evidence="1 2">
    <name type="scientific">Holotrichia oblita</name>
    <name type="common">Chafer beetle</name>
    <dbReference type="NCBI Taxonomy" id="644536"/>
    <lineage>
        <taxon>Eukaryota</taxon>
        <taxon>Metazoa</taxon>
        <taxon>Ecdysozoa</taxon>
        <taxon>Arthropoda</taxon>
        <taxon>Hexapoda</taxon>
        <taxon>Insecta</taxon>
        <taxon>Pterygota</taxon>
        <taxon>Neoptera</taxon>
        <taxon>Endopterygota</taxon>
        <taxon>Coleoptera</taxon>
        <taxon>Polyphaga</taxon>
        <taxon>Scarabaeiformia</taxon>
        <taxon>Scarabaeidae</taxon>
        <taxon>Melolonthinae</taxon>
        <taxon>Holotrichia</taxon>
    </lineage>
</organism>
<evidence type="ECO:0000313" key="2">
    <source>
        <dbReference type="Proteomes" id="UP001056778"/>
    </source>
</evidence>
<keyword evidence="2" id="KW-1185">Reference proteome</keyword>
<proteinExistence type="predicted"/>
<accession>A0ACB9SYM8</accession>